<comment type="cofactor">
    <cofactor evidence="2 9">
        <name>NAD(+)</name>
        <dbReference type="ChEBI" id="CHEBI:57540"/>
    </cofactor>
</comment>
<name>A0A8J6TT21_9FLAO</name>
<dbReference type="PANTHER" id="PTHR43725">
    <property type="entry name" value="UDP-GLUCOSE 4-EPIMERASE"/>
    <property type="match status" value="1"/>
</dbReference>
<dbReference type="Gene3D" id="3.40.50.720">
    <property type="entry name" value="NAD(P)-binding Rossmann-like Domain"/>
    <property type="match status" value="1"/>
</dbReference>
<evidence type="ECO:0000256" key="3">
    <source>
        <dbReference type="ARBA" id="ARBA00004947"/>
    </source>
</evidence>
<dbReference type="PANTHER" id="PTHR43725:SF47">
    <property type="entry name" value="UDP-GLUCOSE 4-EPIMERASE"/>
    <property type="match status" value="1"/>
</dbReference>
<reference evidence="11" key="1">
    <citation type="submission" date="2020-09" db="EMBL/GenBank/DDBJ databases">
        <title>Taishania pollutisoli gen. nov., sp. nov., Isolated from Tetrabromobisphenol A-Contaminated Soil.</title>
        <authorList>
            <person name="Chen Q."/>
        </authorList>
    </citation>
    <scope>NUCLEOTIDE SEQUENCE</scope>
    <source>
        <strain evidence="11">CZZ-1</strain>
    </source>
</reference>
<evidence type="ECO:0000256" key="7">
    <source>
        <dbReference type="ARBA" id="ARBA00023027"/>
    </source>
</evidence>
<evidence type="ECO:0000313" key="12">
    <source>
        <dbReference type="Proteomes" id="UP000652681"/>
    </source>
</evidence>
<dbReference type="InterPro" id="IPR016040">
    <property type="entry name" value="NAD(P)-bd_dom"/>
</dbReference>
<evidence type="ECO:0000256" key="4">
    <source>
        <dbReference type="ARBA" id="ARBA00007637"/>
    </source>
</evidence>
<evidence type="ECO:0000313" key="11">
    <source>
        <dbReference type="EMBL" id="MBC9812697.1"/>
    </source>
</evidence>
<proteinExistence type="inferred from homology"/>
<feature type="domain" description="NAD(P)-binding" evidence="10">
    <location>
        <begin position="5"/>
        <end position="328"/>
    </location>
</feature>
<keyword evidence="8 9" id="KW-0413">Isomerase</keyword>
<dbReference type="SUPFAM" id="SSF51735">
    <property type="entry name" value="NAD(P)-binding Rossmann-fold domains"/>
    <property type="match status" value="1"/>
</dbReference>
<dbReference type="AlphaFoldDB" id="A0A8J6TT21"/>
<comment type="caution">
    <text evidence="11">The sequence shown here is derived from an EMBL/GenBank/DDBJ whole genome shotgun (WGS) entry which is preliminary data.</text>
</comment>
<dbReference type="RefSeq" id="WP_216714140.1">
    <property type="nucleotide sequence ID" value="NZ_JACVEL010000005.1"/>
</dbReference>
<evidence type="ECO:0000256" key="9">
    <source>
        <dbReference type="RuleBase" id="RU366046"/>
    </source>
</evidence>
<evidence type="ECO:0000256" key="2">
    <source>
        <dbReference type="ARBA" id="ARBA00001911"/>
    </source>
</evidence>
<dbReference type="Pfam" id="PF16363">
    <property type="entry name" value="GDP_Man_Dehyd"/>
    <property type="match status" value="1"/>
</dbReference>
<sequence length="338" mass="37284">MKNILVTGGAGYIGSHTVVQLIEKGYAPIILDDFRNSHETVIRELETITGKKVPVIAVDVCDKKEVAAALEGMQIEGVIHFAAYKAVGESVTNPLQYYRNNIESLVTILDWSVRNKVTNFIFSSSCTIYGEPEGVKEVTEGTQPGIVRSPYGQTKVIGEQILTDVKKSGAPLNMLALRYFNPIGAHPSGLIGELPIGKPNNLLPFITQTAVGIQPELTVFGSDYPTPDGTCIRDYIHVMDIADAHVQGLHFLETTPLQDVEFINIGTGKGTSVLELIRTFENVSGQAVPWKFGEKRHGDVAEIYANPAKSKKLLNWSTKYTTEDAVRDAWRWELNIRR</sequence>
<evidence type="ECO:0000259" key="10">
    <source>
        <dbReference type="Pfam" id="PF16363"/>
    </source>
</evidence>
<dbReference type="InterPro" id="IPR036291">
    <property type="entry name" value="NAD(P)-bd_dom_sf"/>
</dbReference>
<keyword evidence="9" id="KW-0119">Carbohydrate metabolism</keyword>
<dbReference type="Proteomes" id="UP000652681">
    <property type="component" value="Unassembled WGS sequence"/>
</dbReference>
<evidence type="ECO:0000256" key="8">
    <source>
        <dbReference type="ARBA" id="ARBA00023235"/>
    </source>
</evidence>
<comment type="catalytic activity">
    <reaction evidence="1 9">
        <text>UDP-alpha-D-glucose = UDP-alpha-D-galactose</text>
        <dbReference type="Rhea" id="RHEA:22168"/>
        <dbReference type="ChEBI" id="CHEBI:58885"/>
        <dbReference type="ChEBI" id="CHEBI:66914"/>
        <dbReference type="EC" id="5.1.3.2"/>
    </reaction>
</comment>
<gene>
    <name evidence="11" type="primary">galE</name>
    <name evidence="11" type="ORF">H9Y05_09465</name>
</gene>
<dbReference type="GO" id="GO:0006012">
    <property type="term" value="P:galactose metabolic process"/>
    <property type="evidence" value="ECO:0007669"/>
    <property type="project" value="UniProtKB-UniPathway"/>
</dbReference>
<dbReference type="UniPathway" id="UPA00214"/>
<dbReference type="GO" id="GO:0003978">
    <property type="term" value="F:UDP-glucose 4-epimerase activity"/>
    <property type="evidence" value="ECO:0007669"/>
    <property type="project" value="UniProtKB-UniRule"/>
</dbReference>
<dbReference type="EC" id="5.1.3.2" evidence="5 9"/>
<dbReference type="GO" id="GO:0005829">
    <property type="term" value="C:cytosol"/>
    <property type="evidence" value="ECO:0007669"/>
    <property type="project" value="TreeGrafter"/>
</dbReference>
<organism evidence="11 12">
    <name type="scientific">Taishania pollutisoli</name>
    <dbReference type="NCBI Taxonomy" id="2766479"/>
    <lineage>
        <taxon>Bacteria</taxon>
        <taxon>Pseudomonadati</taxon>
        <taxon>Bacteroidota</taxon>
        <taxon>Flavobacteriia</taxon>
        <taxon>Flavobacteriales</taxon>
        <taxon>Crocinitomicaceae</taxon>
        <taxon>Taishania</taxon>
    </lineage>
</organism>
<dbReference type="EMBL" id="JACVEL010000005">
    <property type="protein sequence ID" value="MBC9812697.1"/>
    <property type="molecule type" value="Genomic_DNA"/>
</dbReference>
<dbReference type="CDD" id="cd05247">
    <property type="entry name" value="UDP_G4E_1_SDR_e"/>
    <property type="match status" value="1"/>
</dbReference>
<comment type="similarity">
    <text evidence="4 9">Belongs to the NAD(P)-dependent epimerase/dehydratase family.</text>
</comment>
<keyword evidence="7 9" id="KW-0520">NAD</keyword>
<accession>A0A8J6TT21</accession>
<comment type="subunit">
    <text evidence="9">Homodimer.</text>
</comment>
<dbReference type="NCBIfam" id="TIGR01179">
    <property type="entry name" value="galE"/>
    <property type="match status" value="1"/>
</dbReference>
<dbReference type="Gene3D" id="3.90.25.10">
    <property type="entry name" value="UDP-galactose 4-epimerase, domain 1"/>
    <property type="match status" value="1"/>
</dbReference>
<dbReference type="InterPro" id="IPR005886">
    <property type="entry name" value="UDP_G4E"/>
</dbReference>
<comment type="pathway">
    <text evidence="3 9">Carbohydrate metabolism; galactose metabolism.</text>
</comment>
<keyword evidence="12" id="KW-1185">Reference proteome</keyword>
<protein>
    <recommendedName>
        <fullName evidence="6 9">UDP-glucose 4-epimerase</fullName>
        <ecNumber evidence="5 9">5.1.3.2</ecNumber>
    </recommendedName>
</protein>
<evidence type="ECO:0000256" key="5">
    <source>
        <dbReference type="ARBA" id="ARBA00013189"/>
    </source>
</evidence>
<evidence type="ECO:0000256" key="1">
    <source>
        <dbReference type="ARBA" id="ARBA00000083"/>
    </source>
</evidence>
<evidence type="ECO:0000256" key="6">
    <source>
        <dbReference type="ARBA" id="ARBA00018569"/>
    </source>
</evidence>